<organism evidence="1 2">
    <name type="scientific">Alkalicoccus urumqiensis</name>
    <name type="common">Bacillus urumqiensis</name>
    <dbReference type="NCBI Taxonomy" id="1548213"/>
    <lineage>
        <taxon>Bacteria</taxon>
        <taxon>Bacillati</taxon>
        <taxon>Bacillota</taxon>
        <taxon>Bacilli</taxon>
        <taxon>Bacillales</taxon>
        <taxon>Bacillaceae</taxon>
        <taxon>Alkalicoccus</taxon>
    </lineage>
</organism>
<evidence type="ECO:0000313" key="1">
    <source>
        <dbReference type="EMBL" id="PRO65144.1"/>
    </source>
</evidence>
<name>A0A2P6MFS7_ALKUR</name>
<evidence type="ECO:0000313" key="2">
    <source>
        <dbReference type="Proteomes" id="UP000243650"/>
    </source>
</evidence>
<evidence type="ECO:0008006" key="3">
    <source>
        <dbReference type="Google" id="ProtNLM"/>
    </source>
</evidence>
<reference evidence="1 2" key="1">
    <citation type="submission" date="2018-03" db="EMBL/GenBank/DDBJ databases">
        <title>Bacillus urumqiensis sp. nov., a moderately haloalkaliphilic bacterium isolated from a salt lake.</title>
        <authorList>
            <person name="Zhao B."/>
            <person name="Liao Z."/>
        </authorList>
    </citation>
    <scope>NUCLEOTIDE SEQUENCE [LARGE SCALE GENOMIC DNA]</scope>
    <source>
        <strain evidence="1 2">BZ-SZ-XJ18</strain>
    </source>
</reference>
<keyword evidence="2" id="KW-1185">Reference proteome</keyword>
<proteinExistence type="predicted"/>
<dbReference type="RefSeq" id="WP_105959699.1">
    <property type="nucleotide sequence ID" value="NZ_PVNS01000010.1"/>
</dbReference>
<sequence>METWMDFAVPVLLAVGVLLLTLSIIRRDSTAELKQELEHQSLQHMKELYQLQQRVRRLEASLTEPEPLTRDEVLELQEEGYTLSAVSEMTGISKKEIEQLLE</sequence>
<comment type="caution">
    <text evidence="1">The sequence shown here is derived from an EMBL/GenBank/DDBJ whole genome shotgun (WGS) entry which is preliminary data.</text>
</comment>
<protein>
    <recommendedName>
        <fullName evidence="3">Resolvase HTH domain-containing protein</fullName>
    </recommendedName>
</protein>
<dbReference type="AlphaFoldDB" id="A0A2P6MFS7"/>
<dbReference type="Proteomes" id="UP000243650">
    <property type="component" value="Unassembled WGS sequence"/>
</dbReference>
<dbReference type="EMBL" id="PVNS01000010">
    <property type="protein sequence ID" value="PRO65144.1"/>
    <property type="molecule type" value="Genomic_DNA"/>
</dbReference>
<accession>A0A2P6MFS7</accession>
<gene>
    <name evidence="1" type="ORF">C6I21_11930</name>
</gene>